<evidence type="ECO:0000313" key="2">
    <source>
        <dbReference type="EMBL" id="MCL1116215.1"/>
    </source>
</evidence>
<dbReference type="Proteomes" id="UP001203212">
    <property type="component" value="Unassembled WGS sequence"/>
</dbReference>
<dbReference type="Pfam" id="PF06938">
    <property type="entry name" value="DUF1285_N"/>
    <property type="match status" value="1"/>
</dbReference>
<dbReference type="InterPro" id="IPR048341">
    <property type="entry name" value="DUF1285_N"/>
</dbReference>
<reference evidence="2 3" key="1">
    <citation type="submission" date="2022-01" db="EMBL/GenBank/DDBJ databases">
        <title>Whole genome-based taxonomy of the Shewanellaceae.</title>
        <authorList>
            <person name="Martin-Rodriguez A.J."/>
        </authorList>
    </citation>
    <scope>NUCLEOTIDE SEQUENCE [LARGE SCALE GENOMIC DNA]</scope>
    <source>
        <strain evidence="2 3">JCM 17801</strain>
    </source>
</reference>
<dbReference type="RefSeq" id="WP_188839895.1">
    <property type="nucleotide sequence ID" value="NZ_BMOT01000001.1"/>
</dbReference>
<protein>
    <submittedName>
        <fullName evidence="2">DUF1285 domain-containing protein</fullName>
    </submittedName>
</protein>
<evidence type="ECO:0000313" key="3">
    <source>
        <dbReference type="Proteomes" id="UP001203212"/>
    </source>
</evidence>
<name>A0ABT0KY91_9GAMM</name>
<evidence type="ECO:0000259" key="1">
    <source>
        <dbReference type="Pfam" id="PF06938"/>
    </source>
</evidence>
<dbReference type="EMBL" id="JAKILK010000001">
    <property type="protein sequence ID" value="MCL1116215.1"/>
    <property type="molecule type" value="Genomic_DNA"/>
</dbReference>
<comment type="caution">
    <text evidence="2">The sequence shown here is derived from an EMBL/GenBank/DDBJ whole genome shotgun (WGS) entry which is preliminary data.</text>
</comment>
<keyword evidence="3" id="KW-1185">Reference proteome</keyword>
<dbReference type="Gene3D" id="2.30.270.10">
    <property type="entry name" value="duf1285 protein"/>
    <property type="match status" value="1"/>
</dbReference>
<proteinExistence type="predicted"/>
<sequence length="146" mass="16659">MTDKDINATNSIAQFTQQSGVKLCSEQVLFRILSDGSWLYLNSPLPTKFARMFSHILHKINDEYFLITPVEKVRVAVDSWPLLLVDVEENDAGFCFKTSLDTKIQVTKTAVIVEDTGIFVNFNKGLVGSLNRACYYRYINEYLSFD</sequence>
<accession>A0ABT0KY91</accession>
<dbReference type="InterPro" id="IPR023361">
    <property type="entry name" value="DUF1285_beta_roll_sf"/>
</dbReference>
<dbReference type="Gene3D" id="3.10.540.10">
    <property type="entry name" value="duf1285 like domain"/>
    <property type="match status" value="1"/>
</dbReference>
<gene>
    <name evidence="2" type="ORF">L2689_03030</name>
</gene>
<feature type="domain" description="DUF1285" evidence="1">
    <location>
        <begin position="27"/>
        <end position="78"/>
    </location>
</feature>
<organism evidence="2 3">
    <name type="scientific">Shewanella aestuarii</name>
    <dbReference type="NCBI Taxonomy" id="1028752"/>
    <lineage>
        <taxon>Bacteria</taxon>
        <taxon>Pseudomonadati</taxon>
        <taxon>Pseudomonadota</taxon>
        <taxon>Gammaproteobacteria</taxon>
        <taxon>Alteromonadales</taxon>
        <taxon>Shewanellaceae</taxon>
        <taxon>Shewanella</taxon>
    </lineage>
</organism>